<accession>A0AAE0LR73</accession>
<evidence type="ECO:0000256" key="1">
    <source>
        <dbReference type="SAM" id="MobiDB-lite"/>
    </source>
</evidence>
<keyword evidence="3" id="KW-1185">Reference proteome</keyword>
<dbReference type="AlphaFoldDB" id="A0AAE0LR73"/>
<gene>
    <name evidence="2" type="ORF">B0H64DRAFT_401747</name>
</gene>
<organism evidence="2 3">
    <name type="scientific">Chaetomium fimeti</name>
    <dbReference type="NCBI Taxonomy" id="1854472"/>
    <lineage>
        <taxon>Eukaryota</taxon>
        <taxon>Fungi</taxon>
        <taxon>Dikarya</taxon>
        <taxon>Ascomycota</taxon>
        <taxon>Pezizomycotina</taxon>
        <taxon>Sordariomycetes</taxon>
        <taxon>Sordariomycetidae</taxon>
        <taxon>Sordariales</taxon>
        <taxon>Chaetomiaceae</taxon>
        <taxon>Chaetomium</taxon>
    </lineage>
</organism>
<proteinExistence type="predicted"/>
<comment type="caution">
    <text evidence="2">The sequence shown here is derived from an EMBL/GenBank/DDBJ whole genome shotgun (WGS) entry which is preliminary data.</text>
</comment>
<dbReference type="EMBL" id="JAUEPN010000005">
    <property type="protein sequence ID" value="KAK3294856.1"/>
    <property type="molecule type" value="Genomic_DNA"/>
</dbReference>
<feature type="compositionally biased region" description="Basic and acidic residues" evidence="1">
    <location>
        <begin position="181"/>
        <end position="193"/>
    </location>
</feature>
<sequence>MNFELHIPACICVPAHPLHPPPLEKPLRIQIEGPIVAIQKLLPCISWHTDALSLEFPQPAGPELAKLAYQVIYGRHPRPECADDLVVRDEYLGWVTDVRPFRHIDYYGVTFDHLVPANDPDPDVLQINILELETASGPFANGEAYANRYLRFAVDVADYVGKKVLAVPRCCQRRRGTQDRARVNSSVAERDAGVEGGDATS</sequence>
<dbReference type="GeneID" id="87841133"/>
<protein>
    <submittedName>
        <fullName evidence="2">Uncharacterized protein</fullName>
    </submittedName>
</protein>
<evidence type="ECO:0000313" key="2">
    <source>
        <dbReference type="EMBL" id="KAK3294856.1"/>
    </source>
</evidence>
<evidence type="ECO:0000313" key="3">
    <source>
        <dbReference type="Proteomes" id="UP001278766"/>
    </source>
</evidence>
<reference evidence="2" key="1">
    <citation type="journal article" date="2023" name="Mol. Phylogenet. Evol.">
        <title>Genome-scale phylogeny and comparative genomics of the fungal order Sordariales.</title>
        <authorList>
            <person name="Hensen N."/>
            <person name="Bonometti L."/>
            <person name="Westerberg I."/>
            <person name="Brannstrom I.O."/>
            <person name="Guillou S."/>
            <person name="Cros-Aarteil S."/>
            <person name="Calhoun S."/>
            <person name="Haridas S."/>
            <person name="Kuo A."/>
            <person name="Mondo S."/>
            <person name="Pangilinan J."/>
            <person name="Riley R."/>
            <person name="LaButti K."/>
            <person name="Andreopoulos B."/>
            <person name="Lipzen A."/>
            <person name="Chen C."/>
            <person name="Yan M."/>
            <person name="Daum C."/>
            <person name="Ng V."/>
            <person name="Clum A."/>
            <person name="Steindorff A."/>
            <person name="Ohm R.A."/>
            <person name="Martin F."/>
            <person name="Silar P."/>
            <person name="Natvig D.O."/>
            <person name="Lalanne C."/>
            <person name="Gautier V."/>
            <person name="Ament-Velasquez S.L."/>
            <person name="Kruys A."/>
            <person name="Hutchinson M.I."/>
            <person name="Powell A.J."/>
            <person name="Barry K."/>
            <person name="Miller A.N."/>
            <person name="Grigoriev I.V."/>
            <person name="Debuchy R."/>
            <person name="Gladieux P."/>
            <person name="Hiltunen Thoren M."/>
            <person name="Johannesson H."/>
        </authorList>
    </citation>
    <scope>NUCLEOTIDE SEQUENCE</scope>
    <source>
        <strain evidence="2">CBS 168.71</strain>
    </source>
</reference>
<name>A0AAE0LR73_9PEZI</name>
<dbReference type="Proteomes" id="UP001278766">
    <property type="component" value="Unassembled WGS sequence"/>
</dbReference>
<reference evidence="2" key="2">
    <citation type="submission" date="2023-06" db="EMBL/GenBank/DDBJ databases">
        <authorList>
            <consortium name="Lawrence Berkeley National Laboratory"/>
            <person name="Haridas S."/>
            <person name="Hensen N."/>
            <person name="Bonometti L."/>
            <person name="Westerberg I."/>
            <person name="Brannstrom I.O."/>
            <person name="Guillou S."/>
            <person name="Cros-Aarteil S."/>
            <person name="Calhoun S."/>
            <person name="Kuo A."/>
            <person name="Mondo S."/>
            <person name="Pangilinan J."/>
            <person name="Riley R."/>
            <person name="Labutti K."/>
            <person name="Andreopoulos B."/>
            <person name="Lipzen A."/>
            <person name="Chen C."/>
            <person name="Yanf M."/>
            <person name="Daum C."/>
            <person name="Ng V."/>
            <person name="Clum A."/>
            <person name="Steindorff A."/>
            <person name="Ohm R."/>
            <person name="Martin F."/>
            <person name="Silar P."/>
            <person name="Natvig D."/>
            <person name="Lalanne C."/>
            <person name="Gautier V."/>
            <person name="Ament-Velasquez S.L."/>
            <person name="Kruys A."/>
            <person name="Hutchinson M.I."/>
            <person name="Powell A.J."/>
            <person name="Barry K."/>
            <person name="Miller A.N."/>
            <person name="Grigoriev I.V."/>
            <person name="Debuchy R."/>
            <person name="Gladieux P."/>
            <person name="Thoren M.H."/>
            <person name="Johannesson H."/>
        </authorList>
    </citation>
    <scope>NUCLEOTIDE SEQUENCE</scope>
    <source>
        <strain evidence="2">CBS 168.71</strain>
    </source>
</reference>
<dbReference type="RefSeq" id="XP_062658370.1">
    <property type="nucleotide sequence ID" value="XM_062804185.1"/>
</dbReference>
<feature type="region of interest" description="Disordered" evidence="1">
    <location>
        <begin position="181"/>
        <end position="201"/>
    </location>
</feature>